<keyword evidence="1" id="KW-0732">Signal</keyword>
<feature type="domain" description="Secretion system C-terminal sorting" evidence="2">
    <location>
        <begin position="83"/>
        <end position="144"/>
    </location>
</feature>
<gene>
    <name evidence="3" type="ORF">SAMN05216324_103288</name>
</gene>
<evidence type="ECO:0000313" key="3">
    <source>
        <dbReference type="EMBL" id="SFZ92489.1"/>
    </source>
</evidence>
<dbReference type="Proteomes" id="UP000182034">
    <property type="component" value="Unassembled WGS sequence"/>
</dbReference>
<accession>A0A1K2IJ74</accession>
<evidence type="ECO:0000256" key="1">
    <source>
        <dbReference type="ARBA" id="ARBA00022729"/>
    </source>
</evidence>
<evidence type="ECO:0000259" key="2">
    <source>
        <dbReference type="Pfam" id="PF18962"/>
    </source>
</evidence>
<sequence length="152" mass="16424">MTGEGFIWTQAGGRVNLNDYATSVGVNTQGVTMSLPLAISEDGKKIAGIGMNSASQTVAFYLQLPDEILATNEIVKNKINASVYPNPVKDILYIKGAGKIEKAEVYNMVGQKVISLNSVQDKVDVASLSKGNYVLQIFVKGEVSQSYKFIKE</sequence>
<dbReference type="AlphaFoldDB" id="A0A1K2IJ74"/>
<name>A0A1K2IJ74_9FLAO</name>
<dbReference type="NCBIfam" id="TIGR04183">
    <property type="entry name" value="Por_Secre_tail"/>
    <property type="match status" value="1"/>
</dbReference>
<dbReference type="InterPro" id="IPR026444">
    <property type="entry name" value="Secre_tail"/>
</dbReference>
<organism evidence="3 4">
    <name type="scientific">Chryseobacterium limigenitum</name>
    <dbReference type="NCBI Taxonomy" id="1612149"/>
    <lineage>
        <taxon>Bacteria</taxon>
        <taxon>Pseudomonadati</taxon>
        <taxon>Bacteroidota</taxon>
        <taxon>Flavobacteriia</taxon>
        <taxon>Flavobacteriales</taxon>
        <taxon>Weeksellaceae</taxon>
        <taxon>Chryseobacterium group</taxon>
        <taxon>Chryseobacterium</taxon>
    </lineage>
</organism>
<dbReference type="RefSeq" id="WP_228430011.1">
    <property type="nucleotide sequence ID" value="NZ_FPKW01000003.1"/>
</dbReference>
<proteinExistence type="predicted"/>
<protein>
    <submittedName>
        <fullName evidence="3">Por secretion system C-terminal sorting domain-containing protein</fullName>
    </submittedName>
</protein>
<reference evidence="4" key="1">
    <citation type="submission" date="2016-10" db="EMBL/GenBank/DDBJ databases">
        <authorList>
            <person name="Varghese N."/>
            <person name="Submissions S."/>
        </authorList>
    </citation>
    <scope>NUCLEOTIDE SEQUENCE [LARGE SCALE GENOMIC DNA]</scope>
    <source>
        <strain evidence="4">SUR2</strain>
    </source>
</reference>
<dbReference type="EMBL" id="FPKW01000003">
    <property type="protein sequence ID" value="SFZ92489.1"/>
    <property type="molecule type" value="Genomic_DNA"/>
</dbReference>
<evidence type="ECO:0000313" key="4">
    <source>
        <dbReference type="Proteomes" id="UP000182034"/>
    </source>
</evidence>
<dbReference type="Pfam" id="PF18962">
    <property type="entry name" value="Por_Secre_tail"/>
    <property type="match status" value="1"/>
</dbReference>
<dbReference type="STRING" id="1612149.SAMN05216324_103288"/>
<keyword evidence="4" id="KW-1185">Reference proteome</keyword>